<evidence type="ECO:0000259" key="1">
    <source>
        <dbReference type="PROSITE" id="PS51186"/>
    </source>
</evidence>
<dbReference type="GO" id="GO:0016746">
    <property type="term" value="F:acyltransferase activity"/>
    <property type="evidence" value="ECO:0007669"/>
    <property type="project" value="UniProtKB-KW"/>
</dbReference>
<dbReference type="InterPro" id="IPR000182">
    <property type="entry name" value="GNAT_dom"/>
</dbReference>
<accession>A0ABV5TNX3</accession>
<dbReference type="SUPFAM" id="SSF55729">
    <property type="entry name" value="Acyl-CoA N-acyltransferases (Nat)"/>
    <property type="match status" value="1"/>
</dbReference>
<dbReference type="InterPro" id="IPR016181">
    <property type="entry name" value="Acyl_CoA_acyltransferase"/>
</dbReference>
<feature type="domain" description="N-acetyltransferase" evidence="1">
    <location>
        <begin position="13"/>
        <end position="180"/>
    </location>
</feature>
<keyword evidence="2" id="KW-0012">Acyltransferase</keyword>
<name>A0ABV5TNX3_9ACTN</name>
<gene>
    <name evidence="2" type="ORF">ACFFRH_35510</name>
</gene>
<comment type="caution">
    <text evidence="2">The sequence shown here is derived from an EMBL/GenBank/DDBJ whole genome shotgun (WGS) entry which is preliminary data.</text>
</comment>
<dbReference type="InterPro" id="IPR051531">
    <property type="entry name" value="N-acetyltransferase"/>
</dbReference>
<dbReference type="Gene3D" id="3.40.630.30">
    <property type="match status" value="1"/>
</dbReference>
<dbReference type="PANTHER" id="PTHR43792:SF1">
    <property type="entry name" value="N-ACETYLTRANSFERASE DOMAIN-CONTAINING PROTEIN"/>
    <property type="match status" value="1"/>
</dbReference>
<dbReference type="EC" id="2.3.-.-" evidence="2"/>
<dbReference type="Pfam" id="PF13302">
    <property type="entry name" value="Acetyltransf_3"/>
    <property type="match status" value="1"/>
</dbReference>
<sequence>MLKPSYPIRTERLILRPYTPADLDALYAIHRLPEVARYLYWEPRDREQTREALERKINETALLEEGQSLTLAVELAATGELLGDVLLIWHSRAQRSGEIGYVFHPGHHGRGYATEAAGAMLELGFDGLDLHRVVGRLDARNEASARVLEKLGMRREAHFVDNEIMKGEWTSELVYAILLREWRARHPSTPAPAG</sequence>
<evidence type="ECO:0000313" key="3">
    <source>
        <dbReference type="Proteomes" id="UP001589610"/>
    </source>
</evidence>
<proteinExistence type="predicted"/>
<dbReference type="Proteomes" id="UP001589610">
    <property type="component" value="Unassembled WGS sequence"/>
</dbReference>
<dbReference type="EMBL" id="JBHMBS010000026">
    <property type="protein sequence ID" value="MFB9680811.1"/>
    <property type="molecule type" value="Genomic_DNA"/>
</dbReference>
<organism evidence="2 3">
    <name type="scientific">Streptosporangium vulgare</name>
    <dbReference type="NCBI Taxonomy" id="46190"/>
    <lineage>
        <taxon>Bacteria</taxon>
        <taxon>Bacillati</taxon>
        <taxon>Actinomycetota</taxon>
        <taxon>Actinomycetes</taxon>
        <taxon>Streptosporangiales</taxon>
        <taxon>Streptosporangiaceae</taxon>
        <taxon>Streptosporangium</taxon>
    </lineage>
</organism>
<reference evidence="2 3" key="1">
    <citation type="submission" date="2024-09" db="EMBL/GenBank/DDBJ databases">
        <authorList>
            <person name="Sun Q."/>
            <person name="Mori K."/>
        </authorList>
    </citation>
    <scope>NUCLEOTIDE SEQUENCE [LARGE SCALE GENOMIC DNA]</scope>
    <source>
        <strain evidence="2 3">JCM 3028</strain>
    </source>
</reference>
<keyword evidence="3" id="KW-1185">Reference proteome</keyword>
<dbReference type="PANTHER" id="PTHR43792">
    <property type="entry name" value="GNAT FAMILY, PUTATIVE (AFU_ORTHOLOGUE AFUA_3G00765)-RELATED-RELATED"/>
    <property type="match status" value="1"/>
</dbReference>
<dbReference type="PROSITE" id="PS51186">
    <property type="entry name" value="GNAT"/>
    <property type="match status" value="1"/>
</dbReference>
<protein>
    <submittedName>
        <fullName evidence="2">GNAT family N-acetyltransferase</fullName>
        <ecNumber evidence="2">2.3.-.-</ecNumber>
    </submittedName>
</protein>
<keyword evidence="2" id="KW-0808">Transferase</keyword>
<evidence type="ECO:0000313" key="2">
    <source>
        <dbReference type="EMBL" id="MFB9680811.1"/>
    </source>
</evidence>
<dbReference type="RefSeq" id="WP_386161880.1">
    <property type="nucleotide sequence ID" value="NZ_JBHMBS010000026.1"/>
</dbReference>